<evidence type="ECO:0000313" key="2">
    <source>
        <dbReference type="EMBL" id="RDK38063.1"/>
    </source>
</evidence>
<protein>
    <submittedName>
        <fullName evidence="2">Uncharacterized protein</fullName>
    </submittedName>
</protein>
<dbReference type="AlphaFoldDB" id="A0A370P7B8"/>
<evidence type="ECO:0000313" key="3">
    <source>
        <dbReference type="Proteomes" id="UP000254937"/>
    </source>
</evidence>
<feature type="signal peptide" evidence="1">
    <location>
        <begin position="1"/>
        <end position="19"/>
    </location>
</feature>
<keyword evidence="3" id="KW-1185">Reference proteome</keyword>
<gene>
    <name evidence="2" type="ORF">M752DRAFT_269989</name>
</gene>
<dbReference type="Proteomes" id="UP000254937">
    <property type="component" value="Unassembled WGS sequence"/>
</dbReference>
<sequence>MRLLAALYLPAFMASLTAAQSTPFEHTLLFPLANFHGSDGTAVASIGGCITLPGDAPIGSVRVASDEFCILYPYDCAPVPLQFINQLTKSRNNYCQGDTSQTISANVAQFPDSQTWIGISCSSGNPDSSDGFGL</sequence>
<dbReference type="EMBL" id="KZ851866">
    <property type="protein sequence ID" value="RDK38063.1"/>
    <property type="molecule type" value="Genomic_DNA"/>
</dbReference>
<accession>A0A370P7B8</accession>
<keyword evidence="1" id="KW-0732">Signal</keyword>
<evidence type="ECO:0000256" key="1">
    <source>
        <dbReference type="SAM" id="SignalP"/>
    </source>
</evidence>
<feature type="chain" id="PRO_5016597581" evidence="1">
    <location>
        <begin position="20"/>
        <end position="134"/>
    </location>
</feature>
<name>A0A370P7B8_ASPPH</name>
<organism evidence="2 3">
    <name type="scientific">Aspergillus phoenicis ATCC 13157</name>
    <dbReference type="NCBI Taxonomy" id="1353007"/>
    <lineage>
        <taxon>Eukaryota</taxon>
        <taxon>Fungi</taxon>
        <taxon>Dikarya</taxon>
        <taxon>Ascomycota</taxon>
        <taxon>Pezizomycotina</taxon>
        <taxon>Eurotiomycetes</taxon>
        <taxon>Eurotiomycetidae</taxon>
        <taxon>Eurotiales</taxon>
        <taxon>Aspergillaceae</taxon>
        <taxon>Aspergillus</taxon>
    </lineage>
</organism>
<proteinExistence type="predicted"/>
<reference evidence="2 3" key="1">
    <citation type="submission" date="2018-07" db="EMBL/GenBank/DDBJ databases">
        <title>Section-level genome sequencing of Aspergillus section Nigri to investigate inter- and intra-species variation.</title>
        <authorList>
            <consortium name="DOE Joint Genome Institute"/>
            <person name="Vesth T.C."/>
            <person name="Nybo J.L."/>
            <person name="Theobald S."/>
            <person name="Frisvad J.C."/>
            <person name="Larsen T.O."/>
            <person name="Nielsen K.F."/>
            <person name="Hoof J.B."/>
            <person name="Brandl J."/>
            <person name="Salamov A."/>
            <person name="Riley R."/>
            <person name="Gladden J.M."/>
            <person name="Phatale P."/>
            <person name="Nielsen M.T."/>
            <person name="Lyhne E.K."/>
            <person name="Kogle M.E."/>
            <person name="Strasser K."/>
            <person name="McDonnell E."/>
            <person name="Barry K."/>
            <person name="Clum A."/>
            <person name="Chen C."/>
            <person name="Nolan M."/>
            <person name="Sandor L."/>
            <person name="Kuo A."/>
            <person name="Lipzen A."/>
            <person name="Hainaut M."/>
            <person name="Drula E."/>
            <person name="Tsang A."/>
            <person name="Magnuson J.K."/>
            <person name="Henrissat B."/>
            <person name="Wiebenga A."/>
            <person name="Simmons B.A."/>
            <person name="Makela M.R."/>
            <person name="De vries R.P."/>
            <person name="Grigoriev I.V."/>
            <person name="Mortensen U.H."/>
            <person name="Baker S.E."/>
            <person name="Andersen M.R."/>
        </authorList>
    </citation>
    <scope>NUCLEOTIDE SEQUENCE [LARGE SCALE GENOMIC DNA]</scope>
    <source>
        <strain evidence="2 3">ATCC 13157</strain>
    </source>
</reference>